<dbReference type="AlphaFoldDB" id="A0AAN7W1A6"/>
<accession>A0AAN7W1A6</accession>
<organism evidence="1 2">
    <name type="scientific">Elasticomyces elasticus</name>
    <dbReference type="NCBI Taxonomy" id="574655"/>
    <lineage>
        <taxon>Eukaryota</taxon>
        <taxon>Fungi</taxon>
        <taxon>Dikarya</taxon>
        <taxon>Ascomycota</taxon>
        <taxon>Pezizomycotina</taxon>
        <taxon>Dothideomycetes</taxon>
        <taxon>Dothideomycetidae</taxon>
        <taxon>Mycosphaerellales</taxon>
        <taxon>Teratosphaeriaceae</taxon>
        <taxon>Elasticomyces</taxon>
    </lineage>
</organism>
<sequence>MATTSPTTALDKVPPEVRLEIFGLVLHYENALVRAEEEINEHCPKIDTALLTALVNDSKYGKAYDAFYGGNIFRLTGFSHVHSMTEDFKERPVSGAFQYVKHLELANFADPNEFLHPCYLASTLDTLRYLPKLKSLTIAYDSLSEQKMLVEMLREAESISKGLKLVCVGIGHFKLQYKNSSGDPVNGFVVDFKHYGLMKSWQAMKHQEPIMFEDVALKLTQALTGKRLTPDSFCRIIERYIQAFTLSDWVAVFDKFARLDEASRDSISGDGCTTMVVFAKQCVKLQSTTKVYKGMKRGRDFRNLDHANSSASVLEGVSELLLRNSATWPRLVEGDEKYRCMRGRACEA</sequence>
<name>A0AAN7W1A6_9PEZI</name>
<proteinExistence type="predicted"/>
<dbReference type="Proteomes" id="UP001310594">
    <property type="component" value="Unassembled WGS sequence"/>
</dbReference>
<comment type="caution">
    <text evidence="1">The sequence shown here is derived from an EMBL/GenBank/DDBJ whole genome shotgun (WGS) entry which is preliminary data.</text>
</comment>
<reference evidence="1" key="1">
    <citation type="submission" date="2023-08" db="EMBL/GenBank/DDBJ databases">
        <title>Black Yeasts Isolated from many extreme environments.</title>
        <authorList>
            <person name="Coleine C."/>
            <person name="Stajich J.E."/>
            <person name="Selbmann L."/>
        </authorList>
    </citation>
    <scope>NUCLEOTIDE SEQUENCE</scope>
    <source>
        <strain evidence="1">CCFEE 5810</strain>
    </source>
</reference>
<evidence type="ECO:0000313" key="1">
    <source>
        <dbReference type="EMBL" id="KAK5689532.1"/>
    </source>
</evidence>
<protein>
    <submittedName>
        <fullName evidence="1">Uncharacterized protein</fullName>
    </submittedName>
</protein>
<gene>
    <name evidence="1" type="ORF">LTR97_012872</name>
</gene>
<evidence type="ECO:0000313" key="2">
    <source>
        <dbReference type="Proteomes" id="UP001310594"/>
    </source>
</evidence>
<dbReference type="EMBL" id="JAVRQU010000031">
    <property type="protein sequence ID" value="KAK5689532.1"/>
    <property type="molecule type" value="Genomic_DNA"/>
</dbReference>